<evidence type="ECO:0000313" key="2">
    <source>
        <dbReference type="Proteomes" id="UP000593802"/>
    </source>
</evidence>
<dbReference type="KEGG" id="eff:skT53_12080"/>
<keyword evidence="2" id="KW-1185">Reference proteome</keyword>
<sequence length="90" mass="10235">MRAFQRVKTYAANLLEMPKDVIYDVPRITLFGGMQISIENHTGILEFKDTMIRLSHSQGELRVTGRRLTIKHILPSEIVIEGEIRGITLG</sequence>
<gene>
    <name evidence="1" type="ORF">skT53_12080</name>
</gene>
<dbReference type="AlphaFoldDB" id="A0A7I8D7T6"/>
<dbReference type="RefSeq" id="WP_200760245.1">
    <property type="nucleotide sequence ID" value="NZ_AP023366.1"/>
</dbReference>
<proteinExistence type="predicted"/>
<organism evidence="1 2">
    <name type="scientific">Effusibacillus dendaii</name>
    <dbReference type="NCBI Taxonomy" id="2743772"/>
    <lineage>
        <taxon>Bacteria</taxon>
        <taxon>Bacillati</taxon>
        <taxon>Bacillota</taxon>
        <taxon>Bacilli</taxon>
        <taxon>Bacillales</taxon>
        <taxon>Alicyclobacillaceae</taxon>
        <taxon>Effusibacillus</taxon>
    </lineage>
</organism>
<name>A0A7I8D7T6_9BACL</name>
<dbReference type="Pfam" id="PF07873">
    <property type="entry name" value="YabP"/>
    <property type="match status" value="1"/>
</dbReference>
<dbReference type="Gene3D" id="2.60.40.2000">
    <property type="match status" value="1"/>
</dbReference>
<evidence type="ECO:0000313" key="1">
    <source>
        <dbReference type="EMBL" id="BCJ86223.1"/>
    </source>
</evidence>
<reference evidence="1 2" key="1">
    <citation type="submission" date="2020-08" db="EMBL/GenBank/DDBJ databases">
        <title>Complete Genome Sequence of Effusibacillus dendaii Strain skT53, Isolated from Farmland soil.</title>
        <authorList>
            <person name="Konishi T."/>
            <person name="Kawasaki H."/>
        </authorList>
    </citation>
    <scope>NUCLEOTIDE SEQUENCE [LARGE SCALE GENOMIC DNA]</scope>
    <source>
        <strain evidence="2">skT53</strain>
    </source>
</reference>
<dbReference type="InterPro" id="IPR038705">
    <property type="entry name" value="YabP_sf"/>
</dbReference>
<dbReference type="NCBIfam" id="TIGR02856">
    <property type="entry name" value="spore_yqfC"/>
    <property type="match status" value="1"/>
</dbReference>
<dbReference type="Proteomes" id="UP000593802">
    <property type="component" value="Chromosome"/>
</dbReference>
<accession>A0A7I8D7T6</accession>
<dbReference type="EMBL" id="AP023366">
    <property type="protein sequence ID" value="BCJ86223.1"/>
    <property type="molecule type" value="Genomic_DNA"/>
</dbReference>
<protein>
    <submittedName>
        <fullName evidence="1">Sporulation protein YqfC</fullName>
    </submittedName>
</protein>
<dbReference type="InterPro" id="IPR022476">
    <property type="entry name" value="Spore_YabP/YqfC"/>
</dbReference>
<dbReference type="InterPro" id="IPR022477">
    <property type="entry name" value="Spore_YqfC"/>
</dbReference>